<accession>A0ABX8A8V4</accession>
<dbReference type="PANTHER" id="PTHR24421">
    <property type="entry name" value="NITRATE/NITRITE SENSOR PROTEIN NARX-RELATED"/>
    <property type="match status" value="1"/>
</dbReference>
<dbReference type="PANTHER" id="PTHR24421:SF10">
    <property type="entry name" value="NITRATE_NITRITE SENSOR PROTEIN NARQ"/>
    <property type="match status" value="1"/>
</dbReference>
<keyword evidence="6" id="KW-1133">Transmembrane helix</keyword>
<keyword evidence="6" id="KW-0472">Membrane</keyword>
<dbReference type="InterPro" id="IPR050482">
    <property type="entry name" value="Sensor_HK_TwoCompSys"/>
</dbReference>
<keyword evidence="3" id="KW-0808">Transferase</keyword>
<gene>
    <name evidence="7" type="ORF">RPMA_04910</name>
</gene>
<dbReference type="Gene3D" id="3.30.565.10">
    <property type="entry name" value="Histidine kinase-like ATPase, C-terminal domain"/>
    <property type="match status" value="1"/>
</dbReference>
<feature type="transmembrane region" description="Helical" evidence="6">
    <location>
        <begin position="18"/>
        <end position="37"/>
    </location>
</feature>
<proteinExistence type="predicted"/>
<dbReference type="EMBL" id="CP036498">
    <property type="protein sequence ID" value="QUS38255.1"/>
    <property type="molecule type" value="Genomic_DNA"/>
</dbReference>
<dbReference type="EC" id="2.7.13.3" evidence="2"/>
<evidence type="ECO:0000313" key="7">
    <source>
        <dbReference type="EMBL" id="QUS38255.1"/>
    </source>
</evidence>
<keyword evidence="4" id="KW-0418">Kinase</keyword>
<keyword evidence="7" id="KW-0547">Nucleotide-binding</keyword>
<keyword evidence="8" id="KW-1185">Reference proteome</keyword>
<reference evidence="7 8" key="1">
    <citation type="submission" date="2019-02" db="EMBL/GenBank/DDBJ databases">
        <title>Emended description of the genus Rhodopseudomonas and description of Rhodopseudomonas albus sp. nov., a non-phototrophic, heavy-metal-tolerant bacterium isolated from garden soil.</title>
        <authorList>
            <person name="Bao Z."/>
            <person name="Cao W.W."/>
            <person name="Sato Y."/>
            <person name="Nishizawa T."/>
            <person name="Zhao J."/>
            <person name="Guo Y."/>
            <person name="Ohta H."/>
        </authorList>
    </citation>
    <scope>NUCLEOTIDE SEQUENCE [LARGE SCALE GENOMIC DNA]</scope>
    <source>
        <strain evidence="7 8">SK50-23</strain>
    </source>
</reference>
<comment type="catalytic activity">
    <reaction evidence="1">
        <text>ATP + protein L-histidine = ADP + protein N-phospho-L-histidine.</text>
        <dbReference type="EC" id="2.7.13.3"/>
    </reaction>
</comment>
<evidence type="ECO:0000256" key="2">
    <source>
        <dbReference type="ARBA" id="ARBA00012438"/>
    </source>
</evidence>
<evidence type="ECO:0000256" key="1">
    <source>
        <dbReference type="ARBA" id="ARBA00000085"/>
    </source>
</evidence>
<dbReference type="RefSeq" id="WP_211911789.1">
    <property type="nucleotide sequence ID" value="NZ_CP036498.1"/>
</dbReference>
<keyword evidence="5" id="KW-0902">Two-component regulatory system</keyword>
<organism evidence="7 8">
    <name type="scientific">Tardiphaga alba</name>
    <dbReference type="NCBI Taxonomy" id="340268"/>
    <lineage>
        <taxon>Bacteria</taxon>
        <taxon>Pseudomonadati</taxon>
        <taxon>Pseudomonadota</taxon>
        <taxon>Alphaproteobacteria</taxon>
        <taxon>Hyphomicrobiales</taxon>
        <taxon>Nitrobacteraceae</taxon>
        <taxon>Tardiphaga</taxon>
    </lineage>
</organism>
<dbReference type="GO" id="GO:0005524">
    <property type="term" value="F:ATP binding"/>
    <property type="evidence" value="ECO:0007669"/>
    <property type="project" value="UniProtKB-KW"/>
</dbReference>
<sequence>MLWHRFDIGQNSNLFREFLAASALTIFLSMASLAYFISRELENSMLETAADEGAILIDGFLGPSLQTLASSSHLQSDAIEKLDNLLKTTMGGRTKALKVWLRDGTLVYATDKRLVGQKFPSAKLDASFQGKSFGSFASTDDQAHETERQFPKPLVEIYAPIYRAGTREIIAVGEVYNSGARLAAEVSAMRWTAVGIVGSMTAPMIVALLLLVWRASGVVRNQRHYLHSRIHEARSLAHQNEQLRQASEAIQLAAMHSNEQLLGQIGQDLHDGPIQLVSVLALKLSELGETSSATNSGLFANVTTLTSSILKELREISTGLVLPELGGLTCTETLEFAIRHHERNTATLVECDLGAMSFKPEPALQVCMFRVLQECLNNAYTHGAGREQRVTASETASLITIVVSNSVASQSDAKPSSSHRTGLGLPGLRRRVLAHGGSFVAQLSNGQMVVTVELPTRVLQEETAVQTAVAIS</sequence>
<keyword evidence="7" id="KW-0067">ATP-binding</keyword>
<name>A0ABX8A8V4_9BRAD</name>
<dbReference type="SUPFAM" id="SSF55874">
    <property type="entry name" value="ATPase domain of HSP90 chaperone/DNA topoisomerase II/histidine kinase"/>
    <property type="match status" value="1"/>
</dbReference>
<feature type="transmembrane region" description="Helical" evidence="6">
    <location>
        <begin position="191"/>
        <end position="213"/>
    </location>
</feature>
<evidence type="ECO:0000256" key="6">
    <source>
        <dbReference type="SAM" id="Phobius"/>
    </source>
</evidence>
<evidence type="ECO:0000256" key="5">
    <source>
        <dbReference type="ARBA" id="ARBA00023012"/>
    </source>
</evidence>
<dbReference type="Proteomes" id="UP000682843">
    <property type="component" value="Chromosome"/>
</dbReference>
<protein>
    <recommendedName>
        <fullName evidence="2">histidine kinase</fullName>
        <ecNumber evidence="2">2.7.13.3</ecNumber>
    </recommendedName>
</protein>
<dbReference type="InterPro" id="IPR036890">
    <property type="entry name" value="HATPase_C_sf"/>
</dbReference>
<dbReference type="CDD" id="cd16917">
    <property type="entry name" value="HATPase_UhpB-NarQ-NarX-like"/>
    <property type="match status" value="1"/>
</dbReference>
<evidence type="ECO:0000256" key="3">
    <source>
        <dbReference type="ARBA" id="ARBA00022679"/>
    </source>
</evidence>
<evidence type="ECO:0000256" key="4">
    <source>
        <dbReference type="ARBA" id="ARBA00022777"/>
    </source>
</evidence>
<evidence type="ECO:0000313" key="8">
    <source>
        <dbReference type="Proteomes" id="UP000682843"/>
    </source>
</evidence>
<keyword evidence="6" id="KW-0812">Transmembrane</keyword>